<comment type="caution">
    <text evidence="2">The sequence shown here is derived from an EMBL/GenBank/DDBJ whole genome shotgun (WGS) entry which is preliminary data.</text>
</comment>
<feature type="transmembrane region" description="Helical" evidence="1">
    <location>
        <begin position="128"/>
        <end position="152"/>
    </location>
</feature>
<evidence type="ECO:0000313" key="3">
    <source>
        <dbReference type="Proteomes" id="UP000034616"/>
    </source>
</evidence>
<feature type="transmembrane region" description="Helical" evidence="1">
    <location>
        <begin position="480"/>
        <end position="502"/>
    </location>
</feature>
<feature type="transmembrane region" description="Helical" evidence="1">
    <location>
        <begin position="164"/>
        <end position="184"/>
    </location>
</feature>
<reference evidence="2 3" key="1">
    <citation type="journal article" date="2015" name="Nature">
        <title>rRNA introns, odd ribosomes, and small enigmatic genomes across a large radiation of phyla.</title>
        <authorList>
            <person name="Brown C.T."/>
            <person name="Hug L.A."/>
            <person name="Thomas B.C."/>
            <person name="Sharon I."/>
            <person name="Castelle C.J."/>
            <person name="Singh A."/>
            <person name="Wilkins M.J."/>
            <person name="Williams K.H."/>
            <person name="Banfield J.F."/>
        </authorList>
    </citation>
    <scope>NUCLEOTIDE SEQUENCE [LARGE SCALE GENOMIC DNA]</scope>
</reference>
<feature type="transmembrane region" description="Helical" evidence="1">
    <location>
        <begin position="266"/>
        <end position="288"/>
    </location>
</feature>
<feature type="transmembrane region" description="Helical" evidence="1">
    <location>
        <begin position="240"/>
        <end position="259"/>
    </location>
</feature>
<keyword evidence="1" id="KW-0472">Membrane</keyword>
<evidence type="ECO:0000313" key="2">
    <source>
        <dbReference type="EMBL" id="KKR87061.1"/>
    </source>
</evidence>
<protein>
    <recommendedName>
        <fullName evidence="4">Glycosyltransferase RgtA/B/C/D-like domain-containing protein</fullName>
    </recommendedName>
</protein>
<feature type="transmembrane region" description="Helical" evidence="1">
    <location>
        <begin position="449"/>
        <end position="468"/>
    </location>
</feature>
<feature type="transmembrane region" description="Helical" evidence="1">
    <location>
        <begin position="61"/>
        <end position="85"/>
    </location>
</feature>
<dbReference type="AlphaFoldDB" id="A0A0G0UHR8"/>
<feature type="transmembrane region" description="Helical" evidence="1">
    <location>
        <begin position="543"/>
        <end position="563"/>
    </location>
</feature>
<evidence type="ECO:0000256" key="1">
    <source>
        <dbReference type="SAM" id="Phobius"/>
    </source>
</evidence>
<feature type="transmembrane region" description="Helical" evidence="1">
    <location>
        <begin position="318"/>
        <end position="334"/>
    </location>
</feature>
<keyword evidence="1" id="KW-0812">Transmembrane</keyword>
<proteinExistence type="predicted"/>
<feature type="transmembrane region" description="Helical" evidence="1">
    <location>
        <begin position="383"/>
        <end position="409"/>
    </location>
</feature>
<feature type="transmembrane region" description="Helical" evidence="1">
    <location>
        <begin position="346"/>
        <end position="371"/>
    </location>
</feature>
<feature type="transmembrane region" description="Helical" evidence="1">
    <location>
        <begin position="191"/>
        <end position="211"/>
    </location>
</feature>
<feature type="transmembrane region" description="Helical" evidence="1">
    <location>
        <begin position="514"/>
        <end position="531"/>
    </location>
</feature>
<dbReference type="Proteomes" id="UP000034616">
    <property type="component" value="Unassembled WGS sequence"/>
</dbReference>
<dbReference type="EMBL" id="LCAH01000006">
    <property type="protein sequence ID" value="KKR87061.1"/>
    <property type="molecule type" value="Genomic_DNA"/>
</dbReference>
<feature type="transmembrane region" description="Helical" evidence="1">
    <location>
        <begin position="294"/>
        <end position="311"/>
    </location>
</feature>
<organism evidence="2 3">
    <name type="scientific">Candidatus Uhrbacteria bacterium GW2011_GWC2_41_11</name>
    <dbReference type="NCBI Taxonomy" id="1618985"/>
    <lineage>
        <taxon>Bacteria</taxon>
        <taxon>Candidatus Uhriibacteriota</taxon>
    </lineage>
</organism>
<accession>A0A0G0UHR8</accession>
<name>A0A0G0UHR8_9BACT</name>
<sequence>MLSRLSSAKFTTGSILFLALFLLNIFQIRSMVLGVILFGVWILFLGTRLGQAVAPEEKGVIGRICGIWTLLSGVALAGTFVFYLWIFSEPVAIFLSLLAMPVVWFVLKRVPKSSVHEAIRGKYHHIPPAVLAAITVMIAWVILAFLLVLPTATEEAIRSPWEQIPSAVFFVFAGAALILISLLFRGRERTLTLFLSSLFLFLMISVVLFVYPLGYGFDQFIHQATEEHIAAFGTIQPKPFYYIGQYTLVLFLHHAFFFPLELTDRFLLPVLVAFLLPAAWYAAAVHLFQEKRHAIASLPWLFFLPLSSFIATTPQGMANLWILMIILTALPRLLGKESWPLWPSVIGTAATLAIHPIAGIPAALFLILVAADSKNPSQRFPTITRLLFWTTVAVGSVILPLSFLANAAWSHQEISFNLSSFFSPQWWQGLPLPVLLENRFAPLLDGASFFLHNQFLLLFLAGAAGWWFADKNTRSKLKPYAFVSGMLITNYFLMKTVVQFTFLIDYERGNYAERLLPLSVFFLSPFLMIAGEKMISFLREKPFILRVSLAGLLALCLTAAWYGTYPRQDAYTSSHGYNVSRTDLDTVLDIEKNASGQAYIVLANQTVSAAAVREWGFKRYYDDIFFYPIPTGGDLYQIFLSMNNEPDTKKAEDAIRLTGVSVCYFVVNDYWWQAPRIIETAKTVANDWWSMGDGSVYIFKFEMTK</sequence>
<evidence type="ECO:0008006" key="4">
    <source>
        <dbReference type="Google" id="ProtNLM"/>
    </source>
</evidence>
<feature type="transmembrane region" description="Helical" evidence="1">
    <location>
        <begin position="91"/>
        <end position="107"/>
    </location>
</feature>
<feature type="transmembrane region" description="Helical" evidence="1">
    <location>
        <begin position="7"/>
        <end position="26"/>
    </location>
</feature>
<gene>
    <name evidence="2" type="ORF">UU35_C0006G0014</name>
</gene>
<keyword evidence="1" id="KW-1133">Transmembrane helix</keyword>